<reference evidence="11 13" key="3">
    <citation type="submission" date="2018-06" db="EMBL/GenBank/DDBJ databases">
        <authorList>
            <consortium name="Pathogen Informatics"/>
            <person name="Doyle S."/>
        </authorList>
    </citation>
    <scope>NUCLEOTIDE SEQUENCE [LARGE SCALE GENOMIC DNA]</scope>
    <source>
        <strain evidence="11 13">NCTC9149</strain>
    </source>
</reference>
<feature type="domain" description="VTT" evidence="8">
    <location>
        <begin position="38"/>
        <end position="160"/>
    </location>
</feature>
<feature type="transmembrane region" description="Helical" evidence="7">
    <location>
        <begin position="15"/>
        <end position="38"/>
    </location>
</feature>
<reference evidence="12" key="1">
    <citation type="submission" date="2017-08" db="EMBL/GenBank/DDBJ databases">
        <authorList>
            <person name="Brisse S."/>
        </authorList>
    </citation>
    <scope>NUCLEOTIDE SEQUENCE [LARGE SCALE GENOMIC DNA]</scope>
    <source>
        <strain evidence="12">06D021</strain>
    </source>
</reference>
<dbReference type="RefSeq" id="WP_004139154.1">
    <property type="nucleotide sequence ID" value="NZ_CABGKM010000009.1"/>
</dbReference>
<evidence type="ECO:0000256" key="4">
    <source>
        <dbReference type="ARBA" id="ARBA00022692"/>
    </source>
</evidence>
<dbReference type="EMBL" id="CP055315">
    <property type="protein sequence ID" value="QLO52856.1"/>
    <property type="molecule type" value="Genomic_DNA"/>
</dbReference>
<keyword evidence="7" id="KW-0997">Cell inner membrane</keyword>
<dbReference type="GO" id="GO:0005886">
    <property type="term" value="C:plasma membrane"/>
    <property type="evidence" value="ECO:0007669"/>
    <property type="project" value="UniProtKB-SubCell"/>
</dbReference>
<reference evidence="14" key="4">
    <citation type="submission" date="2020-06" db="EMBL/GenBank/DDBJ databases">
        <title>REHAB project genomes.</title>
        <authorList>
            <person name="Shaw L.P."/>
        </authorList>
    </citation>
    <scope>NUCLEOTIDE SEQUENCE [LARGE SCALE GENOMIC DNA]</scope>
    <source>
        <strain evidence="14">RHBSTW-00555</strain>
    </source>
</reference>
<keyword evidence="4 7" id="KW-0812">Transmembrane</keyword>
<evidence type="ECO:0000313" key="11">
    <source>
        <dbReference type="EMBL" id="STW07438.1"/>
    </source>
</evidence>
<evidence type="ECO:0000313" key="13">
    <source>
        <dbReference type="Proteomes" id="UP000254571"/>
    </source>
</evidence>
<evidence type="ECO:0000313" key="12">
    <source>
        <dbReference type="Proteomes" id="UP000220639"/>
    </source>
</evidence>
<name>A0A285B3D2_9ENTR</name>
<proteinExistence type="inferred from homology"/>
<sequence>MDLIISLMEYAQGRYSLVLLMVFLLTFAKSCAVISLLIPGTSGLLLFGALASASPGHFLLMWMSASLGAIGGFWLSWLTGRRYRRHLYRIRWLNAERLARGQLFLCRHGAWALFFSRFLSPLRATVPLVTGASGTSFWHFQLANVSSGLLWPLILLAPGALSLSF</sequence>
<evidence type="ECO:0000256" key="5">
    <source>
        <dbReference type="ARBA" id="ARBA00022989"/>
    </source>
</evidence>
<reference evidence="10" key="2">
    <citation type="submission" date="2017-08" db="EMBL/GenBank/DDBJ databases">
        <authorList>
            <person name="de Groot N.N."/>
        </authorList>
    </citation>
    <scope>NUCLEOTIDE SEQUENCE [LARGE SCALE GENOMIC DNA]</scope>
    <source>
        <strain evidence="10">06D021</strain>
    </source>
</reference>
<evidence type="ECO:0000256" key="7">
    <source>
        <dbReference type="RuleBase" id="RU367016"/>
    </source>
</evidence>
<evidence type="ECO:0000256" key="1">
    <source>
        <dbReference type="ARBA" id="ARBA00004651"/>
    </source>
</evidence>
<dbReference type="Proteomes" id="UP000254571">
    <property type="component" value="Unassembled WGS sequence"/>
</dbReference>
<keyword evidence="5 7" id="KW-1133">Transmembrane helix</keyword>
<comment type="caution">
    <text evidence="7">Lacks conserved residue(s) required for the propagation of feature annotation.</text>
</comment>
<evidence type="ECO:0000259" key="8">
    <source>
        <dbReference type="Pfam" id="PF09335"/>
    </source>
</evidence>
<gene>
    <name evidence="11" type="primary">yabI_1</name>
    <name evidence="9" type="ORF">HV234_15645</name>
    <name evidence="10" type="ORF">KOSB73_260057</name>
    <name evidence="11" type="ORF">NCTC9149_03868</name>
</gene>
<comment type="similarity">
    <text evidence="2 7">Belongs to the DedA family.</text>
</comment>
<dbReference type="Proteomes" id="UP000510937">
    <property type="component" value="Chromosome"/>
</dbReference>
<dbReference type="InterPro" id="IPR032818">
    <property type="entry name" value="DedA-like"/>
</dbReference>
<evidence type="ECO:0000313" key="10">
    <source>
        <dbReference type="EMBL" id="SNU35333.1"/>
    </source>
</evidence>
<dbReference type="PANTHER" id="PTHR30353">
    <property type="entry name" value="INNER MEMBRANE PROTEIN DEDA-RELATED"/>
    <property type="match status" value="1"/>
</dbReference>
<dbReference type="PANTHER" id="PTHR30353:SF15">
    <property type="entry name" value="INNER MEMBRANE PROTEIN YABI"/>
    <property type="match status" value="1"/>
</dbReference>
<dbReference type="EMBL" id="FZTC01000019">
    <property type="protein sequence ID" value="SNU35333.1"/>
    <property type="molecule type" value="Genomic_DNA"/>
</dbReference>
<accession>A0A285B3D2</accession>
<evidence type="ECO:0000313" key="9">
    <source>
        <dbReference type="EMBL" id="QLO52856.1"/>
    </source>
</evidence>
<protein>
    <submittedName>
        <fullName evidence="10">DedA family protein</fullName>
    </submittedName>
    <submittedName>
        <fullName evidence="11">DedA-family integral membrane protein</fullName>
    </submittedName>
</protein>
<dbReference type="InterPro" id="IPR032816">
    <property type="entry name" value="VTT_dom"/>
</dbReference>
<organism evidence="10 12">
    <name type="scientific">Klebsiella grimontii</name>
    <dbReference type="NCBI Taxonomy" id="2058152"/>
    <lineage>
        <taxon>Bacteria</taxon>
        <taxon>Pseudomonadati</taxon>
        <taxon>Pseudomonadota</taxon>
        <taxon>Gammaproteobacteria</taxon>
        <taxon>Enterobacterales</taxon>
        <taxon>Enterobacteriaceae</taxon>
        <taxon>Klebsiella/Raoultella group</taxon>
        <taxon>Klebsiella</taxon>
    </lineage>
</organism>
<comment type="subcellular location">
    <subcellularLocation>
        <location evidence="7">Cell inner membrane</location>
        <topology evidence="7">Multi-pass membrane protein</topology>
    </subcellularLocation>
    <subcellularLocation>
        <location evidence="1">Cell membrane</location>
        <topology evidence="1">Multi-pass membrane protein</topology>
    </subcellularLocation>
</comment>
<evidence type="ECO:0000256" key="6">
    <source>
        <dbReference type="ARBA" id="ARBA00023136"/>
    </source>
</evidence>
<dbReference type="Pfam" id="PF09335">
    <property type="entry name" value="VTT_dom"/>
    <property type="match status" value="1"/>
</dbReference>
<evidence type="ECO:0000313" key="14">
    <source>
        <dbReference type="Proteomes" id="UP000510937"/>
    </source>
</evidence>
<evidence type="ECO:0000256" key="2">
    <source>
        <dbReference type="ARBA" id="ARBA00010792"/>
    </source>
</evidence>
<keyword evidence="6 7" id="KW-0472">Membrane</keyword>
<dbReference type="AlphaFoldDB" id="A0A285B3D2"/>
<dbReference type="Proteomes" id="UP000220639">
    <property type="component" value="Unassembled WGS sequence"/>
</dbReference>
<feature type="transmembrane region" description="Helical" evidence="7">
    <location>
        <begin position="58"/>
        <end position="77"/>
    </location>
</feature>
<evidence type="ECO:0000256" key="3">
    <source>
        <dbReference type="ARBA" id="ARBA00022475"/>
    </source>
</evidence>
<dbReference type="EMBL" id="UGMX01000002">
    <property type="protein sequence ID" value="STW07438.1"/>
    <property type="molecule type" value="Genomic_DNA"/>
</dbReference>
<keyword evidence="3" id="KW-1003">Cell membrane</keyword>
<reference evidence="9" key="5">
    <citation type="journal article" date="2021" name="Microb. Genom.">
        <title>A genomic epidemiological study shows that prevalence of antimicrobial resistance in Enterobacterales is associated with the livestock host, as well as antimicrobial usage.</title>
        <authorList>
            <person name="AbuOun M."/>
            <person name="Jones H."/>
            <person name="Stubberfield E."/>
            <person name="Gilson D."/>
            <person name="Shaw L.P."/>
            <person name="Hubbard A.T.M."/>
            <person name="Chau K.K."/>
            <person name="Sebra R."/>
            <person name="Peto T.E.A."/>
            <person name="Crook D.W."/>
            <person name="Read D.S."/>
            <person name="Gweon H.S."/>
            <person name="Walker A.S."/>
            <person name="Stoesser N."/>
            <person name="Smith R.P."/>
            <person name="Anjum M.F."/>
            <person name="On Behalf Of The Rehab Consortium."/>
        </authorList>
    </citation>
    <scope>NUCLEOTIDE SEQUENCE</scope>
    <source>
        <strain evidence="9">RHBSTW-00555</strain>
    </source>
</reference>